<dbReference type="KEGG" id="ngr:NAEGRDRAFT_80794"/>
<dbReference type="PANTHER" id="PTHR19308">
    <property type="entry name" value="PHOSPHATIDYLCHOLINE TRANSFER PROTEIN"/>
    <property type="match status" value="1"/>
</dbReference>
<dbReference type="RefSeq" id="XP_002674018.1">
    <property type="nucleotide sequence ID" value="XM_002673972.1"/>
</dbReference>
<feature type="domain" description="START" evidence="1">
    <location>
        <begin position="103"/>
        <end position="205"/>
    </location>
</feature>
<dbReference type="InterPro" id="IPR051213">
    <property type="entry name" value="START_lipid_transfer"/>
</dbReference>
<reference evidence="2 3" key="1">
    <citation type="journal article" date="2010" name="Cell">
        <title>The genome of Naegleria gruberi illuminates early eukaryotic versatility.</title>
        <authorList>
            <person name="Fritz-Laylin L.K."/>
            <person name="Prochnik S.E."/>
            <person name="Ginger M.L."/>
            <person name="Dacks J.B."/>
            <person name="Carpenter M.L."/>
            <person name="Field M.C."/>
            <person name="Kuo A."/>
            <person name="Paredez A."/>
            <person name="Chapman J."/>
            <person name="Pham J."/>
            <person name="Shu S."/>
            <person name="Neupane R."/>
            <person name="Cipriano M."/>
            <person name="Mancuso J."/>
            <person name="Tu H."/>
            <person name="Salamov A."/>
            <person name="Lindquist E."/>
            <person name="Shapiro H."/>
            <person name="Lucas S."/>
            <person name="Grigoriev I.V."/>
            <person name="Cande W.Z."/>
            <person name="Fulton C."/>
            <person name="Rokhsar D.S."/>
            <person name="Dawson S.C."/>
        </authorList>
    </citation>
    <scope>NUCLEOTIDE SEQUENCE [LARGE SCALE GENOMIC DNA]</scope>
    <source>
        <strain evidence="2 3">NEG-M</strain>
    </source>
</reference>
<dbReference type="Proteomes" id="UP000006671">
    <property type="component" value="Unassembled WGS sequence"/>
</dbReference>
<dbReference type="PANTHER" id="PTHR19308:SF56">
    <property type="entry name" value="START DOMAIN-CONTAINING PROTEIN"/>
    <property type="match status" value="1"/>
</dbReference>
<name>D2VPW0_NAEGR</name>
<protein>
    <recommendedName>
        <fullName evidence="1">START domain-containing protein</fullName>
    </recommendedName>
</protein>
<proteinExistence type="predicted"/>
<dbReference type="GO" id="GO:0005737">
    <property type="term" value="C:cytoplasm"/>
    <property type="evidence" value="ECO:0007669"/>
    <property type="project" value="UniProtKB-ARBA"/>
</dbReference>
<gene>
    <name evidence="2" type="ORF">NAEGRDRAFT_80794</name>
</gene>
<accession>D2VPW0</accession>
<dbReference type="OMA" id="QCKAREY"/>
<evidence type="ECO:0000313" key="2">
    <source>
        <dbReference type="EMBL" id="EFC41274.1"/>
    </source>
</evidence>
<dbReference type="InterPro" id="IPR023393">
    <property type="entry name" value="START-like_dom_sf"/>
</dbReference>
<dbReference type="Gene3D" id="3.30.530.20">
    <property type="match status" value="1"/>
</dbReference>
<dbReference type="Pfam" id="PF01852">
    <property type="entry name" value="START"/>
    <property type="match status" value="1"/>
</dbReference>
<dbReference type="EMBL" id="GG738887">
    <property type="protein sequence ID" value="EFC41274.1"/>
    <property type="molecule type" value="Genomic_DNA"/>
</dbReference>
<evidence type="ECO:0000259" key="1">
    <source>
        <dbReference type="Pfam" id="PF01852"/>
    </source>
</evidence>
<dbReference type="VEuPathDB" id="AmoebaDB:NAEGRDRAFT_80794"/>
<dbReference type="InParanoid" id="D2VPW0"/>
<dbReference type="InterPro" id="IPR002913">
    <property type="entry name" value="START_lipid-bd_dom"/>
</dbReference>
<organism evidence="3">
    <name type="scientific">Naegleria gruberi</name>
    <name type="common">Amoeba</name>
    <dbReference type="NCBI Taxonomy" id="5762"/>
    <lineage>
        <taxon>Eukaryota</taxon>
        <taxon>Discoba</taxon>
        <taxon>Heterolobosea</taxon>
        <taxon>Tetramitia</taxon>
        <taxon>Eutetramitia</taxon>
        <taxon>Vahlkampfiidae</taxon>
        <taxon>Naegleria</taxon>
    </lineage>
</organism>
<dbReference type="GeneID" id="8854977"/>
<keyword evidence="3" id="KW-1185">Reference proteome</keyword>
<evidence type="ECO:0000313" key="3">
    <source>
        <dbReference type="Proteomes" id="UP000006671"/>
    </source>
</evidence>
<sequence length="226" mass="24994">MFSIESINKVISSTLYSKALSVAQHYEKSTDLFKPYKVVDQVTISVASANEGSVIRGETLISQCTVDEIVPLLTTADTKTRQIFDENTKSITEVGKFSTEEGNWSVRHYVVTSPSMMVSERDFLYVERYFDVKPEVSDAKKTTILLTTSIDEALDIKPAKGHVRGTNIFTYLKFTELNNGDLRATFIAQAAPNGYIPTAIANSVVYVRPLLLSLSAKQLGKNCTAC</sequence>
<dbReference type="OrthoDB" id="10251082at2759"/>
<dbReference type="GO" id="GO:0008289">
    <property type="term" value="F:lipid binding"/>
    <property type="evidence" value="ECO:0007669"/>
    <property type="project" value="InterPro"/>
</dbReference>
<dbReference type="SUPFAM" id="SSF55961">
    <property type="entry name" value="Bet v1-like"/>
    <property type="match status" value="1"/>
</dbReference>
<dbReference type="AlphaFoldDB" id="D2VPW0"/>